<evidence type="ECO:0000313" key="1">
    <source>
        <dbReference type="EMBL" id="MCS4558868.1"/>
    </source>
</evidence>
<evidence type="ECO:0000313" key="2">
    <source>
        <dbReference type="Proteomes" id="UP001201549"/>
    </source>
</evidence>
<proteinExistence type="predicted"/>
<protein>
    <submittedName>
        <fullName evidence="1">Uncharacterized protein</fullName>
    </submittedName>
</protein>
<sequence>MIQHVQQNGLCALNASTTPAMDPAEAATDTTRHPALSAWWDSHCALPRGTRRCAIYIYPVTLRVSGQNDAAP</sequence>
<reference evidence="2" key="1">
    <citation type="submission" date="2023-07" db="EMBL/GenBank/DDBJ databases">
        <title>Shewanella mangrovi sp. nov., an acetaldehyde- degrading bacterium isolated from mangrove sediment.</title>
        <authorList>
            <person name="Liu Y."/>
        </authorList>
    </citation>
    <scope>NUCLEOTIDE SEQUENCE [LARGE SCALE GENOMIC DNA]</scope>
    <source>
        <strain evidence="2">C32</strain>
    </source>
</reference>
<gene>
    <name evidence="1" type="ORF">L9G74_20840</name>
</gene>
<comment type="caution">
    <text evidence="1">The sequence shown here is derived from an EMBL/GenBank/DDBJ whole genome shotgun (WGS) entry which is preliminary data.</text>
</comment>
<keyword evidence="2" id="KW-1185">Reference proteome</keyword>
<dbReference type="EMBL" id="JAKOGG010000336">
    <property type="protein sequence ID" value="MCS4558868.1"/>
    <property type="molecule type" value="Genomic_DNA"/>
</dbReference>
<organism evidence="1 2">
    <name type="scientific">Shewanella electrica</name>
    <dbReference type="NCBI Taxonomy" id="515560"/>
    <lineage>
        <taxon>Bacteria</taxon>
        <taxon>Pseudomonadati</taxon>
        <taxon>Pseudomonadota</taxon>
        <taxon>Gammaproteobacteria</taxon>
        <taxon>Alteromonadales</taxon>
        <taxon>Shewanellaceae</taxon>
        <taxon>Shewanella</taxon>
    </lineage>
</organism>
<feature type="non-terminal residue" evidence="1">
    <location>
        <position position="72"/>
    </location>
</feature>
<dbReference type="Proteomes" id="UP001201549">
    <property type="component" value="Unassembled WGS sequence"/>
</dbReference>
<accession>A0ABT2FRA2</accession>
<name>A0ABT2FRA2_9GAMM</name>